<dbReference type="GO" id="GO:0050361">
    <property type="term" value="F:tryptophan 2-monooxygenase activity"/>
    <property type="evidence" value="ECO:0007669"/>
    <property type="project" value="UniProtKB-EC"/>
</dbReference>
<accession>A0A7K1XSE6</accession>
<dbReference type="Pfam" id="PF01593">
    <property type="entry name" value="Amino_oxidase"/>
    <property type="match status" value="1"/>
</dbReference>
<evidence type="ECO:0000256" key="5">
    <source>
        <dbReference type="ARBA" id="ARBA00023070"/>
    </source>
</evidence>
<keyword evidence="5" id="KW-0073">Auxin biosynthesis</keyword>
<dbReference type="InterPro" id="IPR050281">
    <property type="entry name" value="Flavin_monoamine_oxidase"/>
</dbReference>
<keyword evidence="9" id="KW-1185">Reference proteome</keyword>
<comment type="caution">
    <text evidence="8">The sequence shown here is derived from an EMBL/GenBank/DDBJ whole genome shotgun (WGS) entry which is preliminary data.</text>
</comment>
<dbReference type="Gene3D" id="3.50.50.60">
    <property type="entry name" value="FAD/NAD(P)-binding domain"/>
    <property type="match status" value="1"/>
</dbReference>
<dbReference type="PANTHER" id="PTHR10742">
    <property type="entry name" value="FLAVIN MONOAMINE OXIDASE"/>
    <property type="match status" value="1"/>
</dbReference>
<evidence type="ECO:0000256" key="1">
    <source>
        <dbReference type="ARBA" id="ARBA00004814"/>
    </source>
</evidence>
<sequence>MSHFTSLQLKSAGATIPAYVSTLIVGAGMSGLYSAWRILDNDPQADLVILEQSGRTGGRLDSDLIEFSDGETVKEEEGGMRFTFDSMDNLMALFMILDIDGDIVPFPMSTGGNNRLCFRGASFNNTISAENNYAIWKELYNLAPSEQGINPTSIIDTVFNRILAANPQFTDRPKVRTPEFWQKFRLECKWNGVGLINWTLWNLYTEMGYSKECINMLYGLAGFNGTFLSTMNAGEAYQLLEDFPADPDFKTLKEGFSTLPNALVKQIEKDGKGRIFLDTMVASIDEYAQDGYVVSYRYQTSDNTLEEGRIKAGRVILGIPRLPLEKLFNRSNALNKLPLKDAEYLWDTLQTTTNQALLKINLYFDHAWWGTNLTGQPSVGYGPNFSDLPTGAVYPFYAIDEPTIASLEYEKFMQQAKKPIPEHLRSKLENIANSKFNKPAALTIYCDYLNINFWKALQNNGAMFTSPMQEEFNQQVPQKVFAASEAVVEAAIGFFKQLFNTNYIPTPVLTSARIWEGSSLFNLKPSEQFDYGVHQWGLNADDKTVMAYLAEPMPNLHICGEAYSDYQGWVEGALRSANLVLEKAFGLKPVNEVYQQEHGQTPTEAVTLSYANYAGALIKEYIDPDFNLPADTGQLVAAESKKESPLFGINLTYFDQPE</sequence>
<dbReference type="InterPro" id="IPR036188">
    <property type="entry name" value="FAD/NAD-bd_sf"/>
</dbReference>
<evidence type="ECO:0000259" key="7">
    <source>
        <dbReference type="Pfam" id="PF01593"/>
    </source>
</evidence>
<dbReference type="Proteomes" id="UP000451233">
    <property type="component" value="Unassembled WGS sequence"/>
</dbReference>
<comment type="similarity">
    <text evidence="2">Belongs to the tryptophan 2-monooxygenase family.</text>
</comment>
<dbReference type="EMBL" id="WVHS01000001">
    <property type="protein sequence ID" value="MXV13884.1"/>
    <property type="molecule type" value="Genomic_DNA"/>
</dbReference>
<evidence type="ECO:0000313" key="9">
    <source>
        <dbReference type="Proteomes" id="UP000451233"/>
    </source>
</evidence>
<protein>
    <recommendedName>
        <fullName evidence="4">Tryptophan 2-monooxygenase</fullName>
        <ecNumber evidence="3">1.13.12.3</ecNumber>
    </recommendedName>
</protein>
<evidence type="ECO:0000256" key="3">
    <source>
        <dbReference type="ARBA" id="ARBA00012535"/>
    </source>
</evidence>
<evidence type="ECO:0000256" key="6">
    <source>
        <dbReference type="ARBA" id="ARBA00047321"/>
    </source>
</evidence>
<dbReference type="SUPFAM" id="SSF51905">
    <property type="entry name" value="FAD/NAD(P)-binding domain"/>
    <property type="match status" value="1"/>
</dbReference>
<dbReference type="RefSeq" id="WP_160904910.1">
    <property type="nucleotide sequence ID" value="NZ_WVHS01000001.1"/>
</dbReference>
<evidence type="ECO:0000256" key="4">
    <source>
        <dbReference type="ARBA" id="ARBA00017871"/>
    </source>
</evidence>
<dbReference type="PANTHER" id="PTHR10742:SF410">
    <property type="entry name" value="LYSINE-SPECIFIC HISTONE DEMETHYLASE 2"/>
    <property type="match status" value="1"/>
</dbReference>
<gene>
    <name evidence="8" type="ORF">GS398_01095</name>
</gene>
<dbReference type="InterPro" id="IPR002937">
    <property type="entry name" value="Amino_oxidase"/>
</dbReference>
<dbReference type="EC" id="1.13.12.3" evidence="3"/>
<feature type="domain" description="Amine oxidase" evidence="7">
    <location>
        <begin position="29"/>
        <end position="399"/>
    </location>
</feature>
<name>A0A7K1XSE6_9SPHI</name>
<proteinExistence type="inferred from homology"/>
<dbReference type="AlphaFoldDB" id="A0A7K1XSE6"/>
<reference evidence="8 9" key="1">
    <citation type="submission" date="2019-11" db="EMBL/GenBank/DDBJ databases">
        <title>Pedobacter sp. HMF7056 Genome sequencing and assembly.</title>
        <authorList>
            <person name="Kang H."/>
            <person name="Kim H."/>
            <person name="Joh K."/>
        </authorList>
    </citation>
    <scope>NUCLEOTIDE SEQUENCE [LARGE SCALE GENOMIC DNA]</scope>
    <source>
        <strain evidence="8 9">HMF7056</strain>
    </source>
</reference>
<dbReference type="GO" id="GO:0009851">
    <property type="term" value="P:auxin biosynthetic process"/>
    <property type="evidence" value="ECO:0007669"/>
    <property type="project" value="UniProtKB-KW"/>
</dbReference>
<organism evidence="8 9">
    <name type="scientific">Hufsiella ginkgonis</name>
    <dbReference type="NCBI Taxonomy" id="2695274"/>
    <lineage>
        <taxon>Bacteria</taxon>
        <taxon>Pseudomonadati</taxon>
        <taxon>Bacteroidota</taxon>
        <taxon>Sphingobacteriia</taxon>
        <taxon>Sphingobacteriales</taxon>
        <taxon>Sphingobacteriaceae</taxon>
        <taxon>Hufsiella</taxon>
    </lineage>
</organism>
<comment type="catalytic activity">
    <reaction evidence="6">
        <text>L-tryptophan + O2 = indole-3-acetamide + CO2 + H2O</text>
        <dbReference type="Rhea" id="RHEA:16165"/>
        <dbReference type="ChEBI" id="CHEBI:15377"/>
        <dbReference type="ChEBI" id="CHEBI:15379"/>
        <dbReference type="ChEBI" id="CHEBI:16031"/>
        <dbReference type="ChEBI" id="CHEBI:16526"/>
        <dbReference type="ChEBI" id="CHEBI:57912"/>
        <dbReference type="EC" id="1.13.12.3"/>
    </reaction>
</comment>
<evidence type="ECO:0000313" key="8">
    <source>
        <dbReference type="EMBL" id="MXV13884.1"/>
    </source>
</evidence>
<comment type="pathway">
    <text evidence="1">Plant hormone metabolism; auxin biosynthesis.</text>
</comment>
<evidence type="ECO:0000256" key="2">
    <source>
        <dbReference type="ARBA" id="ARBA00005833"/>
    </source>
</evidence>